<keyword evidence="2" id="KW-0167">Capsid protein</keyword>
<dbReference type="Pfam" id="PF00534">
    <property type="entry name" value="Glycos_transf_1"/>
    <property type="match status" value="1"/>
</dbReference>
<accession>A0A1A6AIN2</accession>
<name>A0A1A6AIN2_9CLOT</name>
<keyword evidence="2" id="KW-0328">Glycosyltransferase</keyword>
<organism evidence="2 3">
    <name type="scientific">Clostridium ragsdalei P11</name>
    <dbReference type="NCBI Taxonomy" id="1353534"/>
    <lineage>
        <taxon>Bacteria</taxon>
        <taxon>Bacillati</taxon>
        <taxon>Bacillota</taxon>
        <taxon>Clostridia</taxon>
        <taxon>Eubacteriales</taxon>
        <taxon>Clostridiaceae</taxon>
        <taxon>Clostridium</taxon>
    </lineage>
</organism>
<dbReference type="PANTHER" id="PTHR12526:SF638">
    <property type="entry name" value="SPORE COAT PROTEIN SA"/>
    <property type="match status" value="1"/>
</dbReference>
<protein>
    <submittedName>
        <fullName evidence="2">Spore coat protein SA</fullName>
        <ecNumber evidence="2">2.4.-.-</ecNumber>
    </submittedName>
</protein>
<dbReference type="InterPro" id="IPR001296">
    <property type="entry name" value="Glyco_trans_1"/>
</dbReference>
<dbReference type="Proteomes" id="UP000093954">
    <property type="component" value="Unassembled WGS sequence"/>
</dbReference>
<dbReference type="Gene3D" id="3.40.50.2000">
    <property type="entry name" value="Glycogen Phosphorylase B"/>
    <property type="match status" value="2"/>
</dbReference>
<sequence>MEKCHRNLVCLQVHNDYLIQGGETKTAQLIGDVLEEYGLHIIRYYKSNNEIAQKGKLGKLIVGIKAIYNPDTVKEINAILDAMHVDFALVHNTSPIISNSIYKILMERNIPVLKYLQNYNLMCLNGAIDHGECCKNCSEHLWIGVKQRCYKNSVAYSLIKYISKKEFDKKYRDKIAGFMPNSEFVRDRHVQYGLNINKMNVMYNYIEGHCVNDEKIIERQRYLYFGRISKEKGVFTIIKAFQDMIDLQLDIMGSGELVEQITKYIREHGLKNVRYIGSRTGKELAEVIHEAKAVIVSSEWDEPLPRTIMESYLQGTPVVGTDRGGIPEMINEGQTGYIYKSGDVRSLKCSISRMESLSDDQYTYMRLSCLEEAKNKYTKEKYVQRFIECIGRHLK</sequence>
<dbReference type="SUPFAM" id="SSF53756">
    <property type="entry name" value="UDP-Glycosyltransferase/glycogen phosphorylase"/>
    <property type="match status" value="1"/>
</dbReference>
<dbReference type="PANTHER" id="PTHR12526">
    <property type="entry name" value="GLYCOSYLTRANSFERASE"/>
    <property type="match status" value="1"/>
</dbReference>
<keyword evidence="2" id="KW-0808">Transferase</keyword>
<keyword evidence="2" id="KW-0946">Virion</keyword>
<dbReference type="PATRIC" id="fig|1353534.3.peg.3937"/>
<evidence type="ECO:0000259" key="1">
    <source>
        <dbReference type="Pfam" id="PF00534"/>
    </source>
</evidence>
<proteinExistence type="predicted"/>
<dbReference type="EMBL" id="LROS01000077">
    <property type="protein sequence ID" value="OBR89888.1"/>
    <property type="molecule type" value="Genomic_DNA"/>
</dbReference>
<evidence type="ECO:0000313" key="2">
    <source>
        <dbReference type="EMBL" id="OBR89888.1"/>
    </source>
</evidence>
<dbReference type="GO" id="GO:0016757">
    <property type="term" value="F:glycosyltransferase activity"/>
    <property type="evidence" value="ECO:0007669"/>
    <property type="project" value="UniProtKB-KW"/>
</dbReference>
<dbReference type="EC" id="2.4.-.-" evidence="2"/>
<comment type="caution">
    <text evidence="2">The sequence shown here is derived from an EMBL/GenBank/DDBJ whole genome shotgun (WGS) entry which is preliminary data.</text>
</comment>
<evidence type="ECO:0000313" key="3">
    <source>
        <dbReference type="Proteomes" id="UP000093954"/>
    </source>
</evidence>
<reference evidence="2 3" key="1">
    <citation type="journal article" date="2012" name="Front. Microbiol.">
        <title>Draft Genome Sequence of the Virulent Strain 01-B526 of the Fish Pathogen Aeromonas salmonicida.</title>
        <authorList>
            <person name="Charette S.J."/>
            <person name="Brochu F."/>
            <person name="Boyle B."/>
            <person name="Filion G."/>
            <person name="Tanaka K.H."/>
            <person name="Derome N."/>
        </authorList>
    </citation>
    <scope>NUCLEOTIDE SEQUENCE [LARGE SCALE GENOMIC DNA]</scope>
    <source>
        <strain evidence="2 3">P11</strain>
    </source>
</reference>
<keyword evidence="3" id="KW-1185">Reference proteome</keyword>
<dbReference type="AlphaFoldDB" id="A0A1A6AIN2"/>
<feature type="domain" description="Glycosyl transferase family 1" evidence="1">
    <location>
        <begin position="220"/>
        <end position="358"/>
    </location>
</feature>
<gene>
    <name evidence="2" type="primary">cotSA</name>
    <name evidence="2" type="ORF">CLRAG_38650</name>
</gene>